<evidence type="ECO:0000313" key="3">
    <source>
        <dbReference type="EMBL" id="MBS9478192.1"/>
    </source>
</evidence>
<name>A0ABS5R9J0_9HYPH</name>
<sequence>MPMTDARAGDVGAALAGGAVGFALGVMTGNAMARNPGQPANRRPKQPKPAPVVVDQTTINIQTALKFFTFYNGAVDGKNGPGTRRAVAAFQKTLDVEPTGTLTQVQYDVLMQAYTETKAKGTAGPGGNVPRSDPGVDQLFAAISRTPDDGTPAHAAAGPAAAFPATATPADLPPAVAPPSAGTSAAGAATPSPTPMLAALTSADATAETPDLAYNEVCIGRRAVKKAGTPESEAALRAHFCRSFAIATEAGNAAIETAGDVNVELLLTQCGKVRDAVAGMAGDFAEADPAATIDDLGSRYAALSETVKAKAMQDFLACTGVGLNERDAGIVNAAALALAALGRPAYGEFIAASLALGLGEPRDVEAAEQWYRYLASRAADQPAAPPPAPLPDLVAASPDAASIDTSTPAASPRTAAGPADEPRDAPVALAMTVADIAAFAGIADALGRPDRVQVAAATEATLIPQLDMPPASEPVIASPAPAIAEKPTMRVEAEVAALAAGTPATATPLRKALSNAEIASLIKDSIVAVYDPASDSWGTGFLMGPSYILTNAHVVMGAKRLVIASRRYGVRAANVVGIGMTDKGVGIDAAVLETVNWTADRHLSFNPMVREGEPVAIGGFPGRASQVDRSSERFFEIISQNRIPGMDDIPAPKFDFGHVQSVFVDSRTGLRNIQEGLETSGGNSGSPVTNACGDVVGLHYAGSQAVLKVAGGRASGDTSKFNYAIASDEVLKFLNSINIRHSAAPAPCGG</sequence>
<evidence type="ECO:0000313" key="4">
    <source>
        <dbReference type="Proteomes" id="UP001166585"/>
    </source>
</evidence>
<dbReference type="InterPro" id="IPR043504">
    <property type="entry name" value="Peptidase_S1_PA_chymotrypsin"/>
</dbReference>
<dbReference type="InterPro" id="IPR002477">
    <property type="entry name" value="Peptidoglycan-bd-like"/>
</dbReference>
<feature type="compositionally biased region" description="Low complexity" evidence="1">
    <location>
        <begin position="400"/>
        <end position="419"/>
    </location>
</feature>
<dbReference type="InterPro" id="IPR009003">
    <property type="entry name" value="Peptidase_S1_PA"/>
</dbReference>
<evidence type="ECO:0000256" key="1">
    <source>
        <dbReference type="SAM" id="MobiDB-lite"/>
    </source>
</evidence>
<dbReference type="EMBL" id="JAHCQH010000018">
    <property type="protein sequence ID" value="MBS9478192.1"/>
    <property type="molecule type" value="Genomic_DNA"/>
</dbReference>
<feature type="region of interest" description="Disordered" evidence="1">
    <location>
        <begin position="400"/>
        <end position="422"/>
    </location>
</feature>
<feature type="region of interest" description="Disordered" evidence="1">
    <location>
        <begin position="164"/>
        <end position="192"/>
    </location>
</feature>
<protein>
    <submittedName>
        <fullName evidence="3">Trypsin-like peptidase domain-containing protein</fullName>
    </submittedName>
</protein>
<feature type="compositionally biased region" description="Low complexity" evidence="1">
    <location>
        <begin position="178"/>
        <end position="191"/>
    </location>
</feature>
<dbReference type="SUPFAM" id="SSF47090">
    <property type="entry name" value="PGBD-like"/>
    <property type="match status" value="1"/>
</dbReference>
<dbReference type="Gene3D" id="1.10.101.10">
    <property type="entry name" value="PGBD-like superfamily/PGBD"/>
    <property type="match status" value="1"/>
</dbReference>
<dbReference type="Pfam" id="PF13365">
    <property type="entry name" value="Trypsin_2"/>
    <property type="match status" value="1"/>
</dbReference>
<proteinExistence type="predicted"/>
<gene>
    <name evidence="3" type="ORF">KIP89_13840</name>
</gene>
<feature type="domain" description="Peptidoglycan binding-like" evidence="2">
    <location>
        <begin position="59"/>
        <end position="109"/>
    </location>
</feature>
<dbReference type="SUPFAM" id="SSF50494">
    <property type="entry name" value="Trypsin-like serine proteases"/>
    <property type="match status" value="1"/>
</dbReference>
<dbReference type="InterPro" id="IPR036366">
    <property type="entry name" value="PGBDSf"/>
</dbReference>
<dbReference type="PANTHER" id="PTHR43019">
    <property type="entry name" value="SERINE ENDOPROTEASE DEGS"/>
    <property type="match status" value="1"/>
</dbReference>
<reference evidence="3" key="1">
    <citation type="submission" date="2021-05" db="EMBL/GenBank/DDBJ databases">
        <authorList>
            <person name="Sun Q."/>
            <person name="Inoue M."/>
        </authorList>
    </citation>
    <scope>NUCLEOTIDE SEQUENCE</scope>
    <source>
        <strain evidence="3">VKM B-3255</strain>
    </source>
</reference>
<organism evidence="3 4">
    <name type="scientific">Ancylobacter radicis</name>
    <dbReference type="NCBI Taxonomy" id="2836179"/>
    <lineage>
        <taxon>Bacteria</taxon>
        <taxon>Pseudomonadati</taxon>
        <taxon>Pseudomonadota</taxon>
        <taxon>Alphaproteobacteria</taxon>
        <taxon>Hyphomicrobiales</taxon>
        <taxon>Xanthobacteraceae</taxon>
        <taxon>Ancylobacter</taxon>
    </lineage>
</organism>
<dbReference type="Pfam" id="PF01471">
    <property type="entry name" value="PG_binding_1"/>
    <property type="match status" value="1"/>
</dbReference>
<dbReference type="Proteomes" id="UP001166585">
    <property type="component" value="Unassembled WGS sequence"/>
</dbReference>
<dbReference type="InterPro" id="IPR036365">
    <property type="entry name" value="PGBD-like_sf"/>
</dbReference>
<evidence type="ECO:0000259" key="2">
    <source>
        <dbReference type="Pfam" id="PF01471"/>
    </source>
</evidence>
<accession>A0ABS5R9J0</accession>
<keyword evidence="4" id="KW-1185">Reference proteome</keyword>
<dbReference type="PANTHER" id="PTHR43019:SF23">
    <property type="entry name" value="PROTEASE DO-LIKE 5, CHLOROPLASTIC"/>
    <property type="match status" value="1"/>
</dbReference>
<comment type="caution">
    <text evidence="3">The sequence shown here is derived from an EMBL/GenBank/DDBJ whole genome shotgun (WGS) entry which is preliminary data.</text>
</comment>
<dbReference type="Gene3D" id="2.40.10.10">
    <property type="entry name" value="Trypsin-like serine proteases"/>
    <property type="match status" value="2"/>
</dbReference>